<sequence length="188" mass="18951">MSLLAALMVVPAIASCQSPSEPTAEVTPDAEEQIAADPEVAAESSGDTIVDVAIANGSFDTLVAAVQAADLVETLSGEGPFTVFAPTDEAFAALPEGTLDTLLLPENQATLAQILTYHVLSGEVPSGEVTTGAVATVADEELEIVADESGVTVGGATVVTPDVEASNGIIHVIDTVLLPPSLDLSALE</sequence>
<dbReference type="SUPFAM" id="SSF82153">
    <property type="entry name" value="FAS1 domain"/>
    <property type="match status" value="1"/>
</dbReference>
<name>A0A6M0RTP6_9CYAN</name>
<organism evidence="2 3">
    <name type="scientific">Adonisia turfae CCMR0081</name>
    <dbReference type="NCBI Taxonomy" id="2292702"/>
    <lineage>
        <taxon>Bacteria</taxon>
        <taxon>Bacillati</taxon>
        <taxon>Cyanobacteriota</taxon>
        <taxon>Adonisia</taxon>
        <taxon>Adonisia turfae</taxon>
    </lineage>
</organism>
<dbReference type="PROSITE" id="PS50213">
    <property type="entry name" value="FAS1"/>
    <property type="match status" value="1"/>
</dbReference>
<dbReference type="InterPro" id="IPR050904">
    <property type="entry name" value="Adhesion/Biosynth-related"/>
</dbReference>
<feature type="domain" description="FAS1" evidence="1">
    <location>
        <begin position="46"/>
        <end position="177"/>
    </location>
</feature>
<dbReference type="SMART" id="SM00554">
    <property type="entry name" value="FAS1"/>
    <property type="match status" value="1"/>
</dbReference>
<keyword evidence="3" id="KW-1185">Reference proteome</keyword>
<gene>
    <name evidence="2" type="ORF">DXZ20_29130</name>
</gene>
<dbReference type="InterPro" id="IPR000782">
    <property type="entry name" value="FAS1_domain"/>
</dbReference>
<dbReference type="Pfam" id="PF02469">
    <property type="entry name" value="Fasciclin"/>
    <property type="match status" value="1"/>
</dbReference>
<comment type="caution">
    <text evidence="2">The sequence shown here is derived from an EMBL/GenBank/DDBJ whole genome shotgun (WGS) entry which is preliminary data.</text>
</comment>
<evidence type="ECO:0000313" key="3">
    <source>
        <dbReference type="Proteomes" id="UP000481033"/>
    </source>
</evidence>
<dbReference type="Proteomes" id="UP000481033">
    <property type="component" value="Unassembled WGS sequence"/>
</dbReference>
<dbReference type="InterPro" id="IPR036378">
    <property type="entry name" value="FAS1_dom_sf"/>
</dbReference>
<accession>A0A6M0RTP6</accession>
<proteinExistence type="predicted"/>
<dbReference type="PANTHER" id="PTHR10900:SF77">
    <property type="entry name" value="FI19380P1"/>
    <property type="match status" value="1"/>
</dbReference>
<protein>
    <submittedName>
        <fullName evidence="2">Fasciclin domain-containing protein</fullName>
    </submittedName>
</protein>
<dbReference type="PANTHER" id="PTHR10900">
    <property type="entry name" value="PERIOSTIN-RELATED"/>
    <property type="match status" value="1"/>
</dbReference>
<dbReference type="FunFam" id="2.30.180.10:FF:000019">
    <property type="entry name" value="Cell surface lipoprotein"/>
    <property type="match status" value="1"/>
</dbReference>
<dbReference type="AlphaFoldDB" id="A0A6M0RTP6"/>
<dbReference type="Gene3D" id="2.30.180.10">
    <property type="entry name" value="FAS1 domain"/>
    <property type="match status" value="1"/>
</dbReference>
<dbReference type="GO" id="GO:0005615">
    <property type="term" value="C:extracellular space"/>
    <property type="evidence" value="ECO:0007669"/>
    <property type="project" value="TreeGrafter"/>
</dbReference>
<evidence type="ECO:0000259" key="1">
    <source>
        <dbReference type="PROSITE" id="PS50213"/>
    </source>
</evidence>
<evidence type="ECO:0000313" key="2">
    <source>
        <dbReference type="EMBL" id="NEZ59634.1"/>
    </source>
</evidence>
<reference evidence="2 3" key="1">
    <citation type="journal article" date="2020" name="Microb. Ecol.">
        <title>Ecogenomics of the Marine Benthic Filamentous Cyanobacterium Adonisia.</title>
        <authorList>
            <person name="Walter J.M."/>
            <person name="Coutinho F.H."/>
            <person name="Leomil L."/>
            <person name="Hargreaves P.I."/>
            <person name="Campeao M.E."/>
            <person name="Vieira V.V."/>
            <person name="Silva B.S."/>
            <person name="Fistarol G.O."/>
            <person name="Salomon P.S."/>
            <person name="Sawabe T."/>
            <person name="Mino S."/>
            <person name="Hosokawa M."/>
            <person name="Miyashita H."/>
            <person name="Maruyama F."/>
            <person name="van Verk M.C."/>
            <person name="Dutilh B.E."/>
            <person name="Thompson C.C."/>
            <person name="Thompson F.L."/>
        </authorList>
    </citation>
    <scope>NUCLEOTIDE SEQUENCE [LARGE SCALE GENOMIC DNA]</scope>
    <source>
        <strain evidence="2 3">CCMR0081</strain>
    </source>
</reference>
<dbReference type="EMBL" id="QXHD01000004">
    <property type="protein sequence ID" value="NEZ59634.1"/>
    <property type="molecule type" value="Genomic_DNA"/>
</dbReference>